<evidence type="ECO:0000256" key="1">
    <source>
        <dbReference type="ARBA" id="ARBA00004477"/>
    </source>
</evidence>
<keyword evidence="9" id="KW-0325">Glycoprotein</keyword>
<dbReference type="PANTHER" id="PTHR13448:SF0">
    <property type="entry name" value="TRANSMEMBRANE PROTEIN 214"/>
    <property type="match status" value="1"/>
</dbReference>
<evidence type="ECO:0000313" key="13">
    <source>
        <dbReference type="RefSeq" id="XP_017885138.1"/>
    </source>
</evidence>
<evidence type="ECO:0000256" key="5">
    <source>
        <dbReference type="ARBA" id="ARBA00022703"/>
    </source>
</evidence>
<dbReference type="PANTHER" id="PTHR13448">
    <property type="entry name" value="TRANSMEMBRANE PROTEIN 214"/>
    <property type="match status" value="1"/>
</dbReference>
<evidence type="ECO:0000256" key="2">
    <source>
        <dbReference type="ARBA" id="ARBA00007984"/>
    </source>
</evidence>
<dbReference type="GeneID" id="108628011"/>
<feature type="region of interest" description="Disordered" evidence="11">
    <location>
        <begin position="1"/>
        <end position="39"/>
    </location>
</feature>
<feature type="compositionally biased region" description="Basic and acidic residues" evidence="11">
    <location>
        <begin position="91"/>
        <end position="107"/>
    </location>
</feature>
<keyword evidence="4 13" id="KW-0812">Transmembrane</keyword>
<dbReference type="GO" id="GO:0005794">
    <property type="term" value="C:Golgi apparatus"/>
    <property type="evidence" value="ECO:0007669"/>
    <property type="project" value="TreeGrafter"/>
</dbReference>
<keyword evidence="12" id="KW-1185">Reference proteome</keyword>
<evidence type="ECO:0000256" key="8">
    <source>
        <dbReference type="ARBA" id="ARBA00023136"/>
    </source>
</evidence>
<dbReference type="Pfam" id="PF10151">
    <property type="entry name" value="TMEM214"/>
    <property type="match status" value="1"/>
</dbReference>
<feature type="compositionally biased region" description="Basic and acidic residues" evidence="11">
    <location>
        <begin position="25"/>
        <end position="39"/>
    </location>
</feature>
<proteinExistence type="inferred from homology"/>
<gene>
    <name evidence="13" type="primary">LOC108628011</name>
</gene>
<protein>
    <submittedName>
        <fullName evidence="13">Transmembrane protein 214-A</fullName>
    </submittedName>
</protein>
<keyword evidence="6" id="KW-0256">Endoplasmic reticulum</keyword>
<evidence type="ECO:0000256" key="10">
    <source>
        <dbReference type="ARBA" id="ARBA00024938"/>
    </source>
</evidence>
<keyword evidence="7" id="KW-1133">Transmembrane helix</keyword>
<name>A0AAJ7NA42_9HYME</name>
<evidence type="ECO:0000256" key="7">
    <source>
        <dbReference type="ARBA" id="ARBA00022989"/>
    </source>
</evidence>
<keyword evidence="8" id="KW-0472">Membrane</keyword>
<comment type="similarity">
    <text evidence="2">Belongs to the TMEM214 family.</text>
</comment>
<sequence>MSSGGWELVGRNKKEKSNGKTSKLTKAEKKKFIENAPKVEDFLPLSQVKTLYDNLDSNKENKKPSKEKESKTKENEEKKKQQKQQQQQQQSEKKKTEPPKEKPPKSIKDALNAINAEEFRSILTSSQARFPEAPLIWLKDLAAFLNMKIPVDKEDAVFSGKPKDYPLSVVPKSISSTLEKAIEVAGKQTAQLFYENTLTAMATDLAKGSPAVGHKLFLQLLAKINPEMTAANVSKLIRVKNSYQNRKNIGLSLLWAMSQAGRRNLPLGLKVWHEVMSPMLEAKSYCNYVAQILNDLVFGHENCHDLKPEVYFDIIEDTCSGKFNVPASIGREINNSLDKLRSILFKNKNLSCTKLFETLLGKVSPKVHASYRDELVKALVGCLCTDRLCFSAWRSLHAKNLYQSHLILTYIDAKWSVLRTKLDAKCLKETCTLFQTSNERWKKGKDEGLAKSCNAICKGLLLKMTASPSKKFPWRKVVVLLLLLVSAVISYDVYKHNGFKASNTDKLLKSSGLSAYGHQSWVVIQGYSSRALEFIEASSPEYYKATVDTCKPYMKLAGDVYIVMKNVSLKFYDNIVEYTRKNGPRVTETIEHYAPGMLDEIKLRSNQSFELVTVYTKQFSEKVSDYWILSIDWIQHNVFVGKLSPENLQNYATKAIDTTQSLASQTYDWVYEKMQTLSKVP</sequence>
<feature type="compositionally biased region" description="Basic and acidic residues" evidence="11">
    <location>
        <begin position="56"/>
        <end position="79"/>
    </location>
</feature>
<evidence type="ECO:0000256" key="3">
    <source>
        <dbReference type="ARBA" id="ARBA00011720"/>
    </source>
</evidence>
<accession>A0AAJ7NA42</accession>
<comment type="subunit">
    <text evidence="3">Constitutively interacts with CASP4; required for the localization of procaspase 4 to the ER.</text>
</comment>
<evidence type="ECO:0000256" key="6">
    <source>
        <dbReference type="ARBA" id="ARBA00022824"/>
    </source>
</evidence>
<dbReference type="Proteomes" id="UP000694925">
    <property type="component" value="Unplaced"/>
</dbReference>
<evidence type="ECO:0000256" key="4">
    <source>
        <dbReference type="ARBA" id="ARBA00022692"/>
    </source>
</evidence>
<dbReference type="GO" id="GO:0006915">
    <property type="term" value="P:apoptotic process"/>
    <property type="evidence" value="ECO:0007669"/>
    <property type="project" value="UniProtKB-KW"/>
</dbReference>
<keyword evidence="5" id="KW-0053">Apoptosis</keyword>
<dbReference type="CTD" id="54867"/>
<dbReference type="InterPro" id="IPR019308">
    <property type="entry name" value="TMEM214"/>
</dbReference>
<organism evidence="12 13">
    <name type="scientific">Ceratina calcarata</name>
    <dbReference type="NCBI Taxonomy" id="156304"/>
    <lineage>
        <taxon>Eukaryota</taxon>
        <taxon>Metazoa</taxon>
        <taxon>Ecdysozoa</taxon>
        <taxon>Arthropoda</taxon>
        <taxon>Hexapoda</taxon>
        <taxon>Insecta</taxon>
        <taxon>Pterygota</taxon>
        <taxon>Neoptera</taxon>
        <taxon>Endopterygota</taxon>
        <taxon>Hymenoptera</taxon>
        <taxon>Apocrita</taxon>
        <taxon>Aculeata</taxon>
        <taxon>Apoidea</taxon>
        <taxon>Anthophila</taxon>
        <taxon>Apidae</taxon>
        <taxon>Ceratina</taxon>
        <taxon>Zadontomerus</taxon>
    </lineage>
</organism>
<comment type="function">
    <text evidence="10">Critical mediator, in cooperation with CASP4, of endoplasmic reticulum-stress induced apoptosis. Required or the activation of CASP4 following endoplasmic reticulum stress.</text>
</comment>
<feature type="region of interest" description="Disordered" evidence="11">
    <location>
        <begin position="52"/>
        <end position="107"/>
    </location>
</feature>
<comment type="subcellular location">
    <subcellularLocation>
        <location evidence="1">Endoplasmic reticulum membrane</location>
        <topology evidence="1">Multi-pass membrane protein</topology>
    </subcellularLocation>
</comment>
<dbReference type="KEGG" id="ccal:108628011"/>
<evidence type="ECO:0000313" key="12">
    <source>
        <dbReference type="Proteomes" id="UP000694925"/>
    </source>
</evidence>
<evidence type="ECO:0000256" key="9">
    <source>
        <dbReference type="ARBA" id="ARBA00023180"/>
    </source>
</evidence>
<dbReference type="GO" id="GO:0005789">
    <property type="term" value="C:endoplasmic reticulum membrane"/>
    <property type="evidence" value="ECO:0007669"/>
    <property type="project" value="UniProtKB-SubCell"/>
</dbReference>
<reference evidence="13" key="1">
    <citation type="submission" date="2025-08" db="UniProtKB">
        <authorList>
            <consortium name="RefSeq"/>
        </authorList>
    </citation>
    <scope>IDENTIFICATION</scope>
    <source>
        <tissue evidence="13">Whole body</tissue>
    </source>
</reference>
<evidence type="ECO:0000256" key="11">
    <source>
        <dbReference type="SAM" id="MobiDB-lite"/>
    </source>
</evidence>
<dbReference type="RefSeq" id="XP_017885138.1">
    <property type="nucleotide sequence ID" value="XM_018029649.2"/>
</dbReference>
<dbReference type="AlphaFoldDB" id="A0AAJ7NA42"/>